<evidence type="ECO:0000256" key="2">
    <source>
        <dbReference type="ARBA" id="ARBA00006479"/>
    </source>
</evidence>
<dbReference type="EMBL" id="CYZA01000002">
    <property type="protein sequence ID" value="CUN56002.1"/>
    <property type="molecule type" value="Genomic_DNA"/>
</dbReference>
<sequence>MSGLEKKFATKSKIVNYIINRESTSKVEISKELNLSMPTVLSNVKDLLEKGIIIENGEYESTGGRKAKSIGINPSYRYAMGIVITANHLGMVLVNLKYEIVKSERIRLKFVPDMSYCSQVADFATKFLDHMNDAEQKEKLLGVGISIPGIINQEQKLVIKSHALKLENYSLSFLEQAFSVPVYFSNDANAAMMAEDMNIYQNAIYLSLNQTLGGAFCIGGNLFSGENQKAGEFGHMILVPQGRKCYCGKSGCADAYCAAGALVGESKDSVEQFMQLLQNNDEKAEKKWEEYLDYLAVLISNLRMAYDMDIILGGEMGGYLSDYMIPLGEKVMKYNGFDHDLRYLKNCSYKKEASAVGAAKHFLQDFIGKI</sequence>
<accession>A0A173XVH7</accession>
<dbReference type="PANTHER" id="PTHR18964:SF149">
    <property type="entry name" value="BIFUNCTIONAL UDP-N-ACETYLGLUCOSAMINE 2-EPIMERASE_N-ACETYLMANNOSAMINE KINASE"/>
    <property type="match status" value="1"/>
</dbReference>
<gene>
    <name evidence="4" type="primary">mlc_1</name>
    <name evidence="4" type="ORF">ERS852395_00699</name>
</gene>
<dbReference type="SUPFAM" id="SSF53067">
    <property type="entry name" value="Actin-like ATPase domain"/>
    <property type="match status" value="1"/>
</dbReference>
<dbReference type="PANTHER" id="PTHR18964">
    <property type="entry name" value="ROK (REPRESSOR, ORF, KINASE) FAMILY"/>
    <property type="match status" value="1"/>
</dbReference>
<name>A0A173XVH7_9FIRM</name>
<dbReference type="Proteomes" id="UP000095447">
    <property type="component" value="Unassembled WGS sequence"/>
</dbReference>
<organism evidence="4 5">
    <name type="scientific">Blautia obeum</name>
    <dbReference type="NCBI Taxonomy" id="40520"/>
    <lineage>
        <taxon>Bacteria</taxon>
        <taxon>Bacillati</taxon>
        <taxon>Bacillota</taxon>
        <taxon>Clostridia</taxon>
        <taxon>Lachnospirales</taxon>
        <taxon>Lachnospiraceae</taxon>
        <taxon>Blautia</taxon>
    </lineage>
</organism>
<dbReference type="AlphaFoldDB" id="A0A173XVH7"/>
<comment type="similarity">
    <text evidence="2">Belongs to the ROK (NagC/XylR) family.</text>
</comment>
<proteinExistence type="inferred from homology"/>
<dbReference type="Gene3D" id="3.30.420.40">
    <property type="match status" value="2"/>
</dbReference>
<dbReference type="InterPro" id="IPR000600">
    <property type="entry name" value="ROK"/>
</dbReference>
<dbReference type="SUPFAM" id="SSF46785">
    <property type="entry name" value="Winged helix' DNA-binding domain"/>
    <property type="match status" value="1"/>
</dbReference>
<evidence type="ECO:0000256" key="1">
    <source>
        <dbReference type="ARBA" id="ARBA00002486"/>
    </source>
</evidence>
<comment type="function">
    <text evidence="1">Transcriptional repressor of xylose-utilizing enzymes.</text>
</comment>
<keyword evidence="3" id="KW-0119">Carbohydrate metabolism</keyword>
<evidence type="ECO:0000313" key="5">
    <source>
        <dbReference type="Proteomes" id="UP000095447"/>
    </source>
</evidence>
<dbReference type="InterPro" id="IPR043129">
    <property type="entry name" value="ATPase_NBD"/>
</dbReference>
<dbReference type="Gene3D" id="1.10.10.10">
    <property type="entry name" value="Winged helix-like DNA-binding domain superfamily/Winged helix DNA-binding domain"/>
    <property type="match status" value="1"/>
</dbReference>
<reference evidence="4 5" key="1">
    <citation type="submission" date="2015-09" db="EMBL/GenBank/DDBJ databases">
        <authorList>
            <consortium name="Pathogen Informatics"/>
        </authorList>
    </citation>
    <scope>NUCLEOTIDE SEQUENCE [LARGE SCALE GENOMIC DNA]</scope>
    <source>
        <strain evidence="4 5">2789STDY5608838</strain>
    </source>
</reference>
<evidence type="ECO:0000313" key="4">
    <source>
        <dbReference type="EMBL" id="CUN56002.1"/>
    </source>
</evidence>
<protein>
    <submittedName>
        <fullName evidence="4">Making large colonies protein</fullName>
    </submittedName>
</protein>
<dbReference type="Pfam" id="PF13412">
    <property type="entry name" value="HTH_24"/>
    <property type="match status" value="1"/>
</dbReference>
<dbReference type="Pfam" id="PF00480">
    <property type="entry name" value="ROK"/>
    <property type="match status" value="1"/>
</dbReference>
<dbReference type="GO" id="GO:0042732">
    <property type="term" value="P:D-xylose metabolic process"/>
    <property type="evidence" value="ECO:0007669"/>
    <property type="project" value="UniProtKB-KW"/>
</dbReference>
<dbReference type="InterPro" id="IPR036388">
    <property type="entry name" value="WH-like_DNA-bd_sf"/>
</dbReference>
<keyword evidence="3" id="KW-0859">Xylose metabolism</keyword>
<dbReference type="RefSeq" id="WP_055052722.1">
    <property type="nucleotide sequence ID" value="NZ_CYZA01000002.1"/>
</dbReference>
<dbReference type="InterPro" id="IPR036390">
    <property type="entry name" value="WH_DNA-bd_sf"/>
</dbReference>
<evidence type="ECO:0000256" key="3">
    <source>
        <dbReference type="ARBA" id="ARBA00022629"/>
    </source>
</evidence>